<comment type="caution">
    <text evidence="2">The sequence shown here is derived from an EMBL/GenBank/DDBJ whole genome shotgun (WGS) entry which is preliminary data.</text>
</comment>
<feature type="compositionally biased region" description="Acidic residues" evidence="1">
    <location>
        <begin position="10"/>
        <end position="22"/>
    </location>
</feature>
<dbReference type="EMBL" id="RBNJ01000476">
    <property type="protein sequence ID" value="RUS34457.1"/>
    <property type="molecule type" value="Genomic_DNA"/>
</dbReference>
<feature type="non-terminal residue" evidence="2">
    <location>
        <position position="197"/>
    </location>
</feature>
<dbReference type="Proteomes" id="UP000274822">
    <property type="component" value="Unassembled WGS sequence"/>
</dbReference>
<proteinExistence type="predicted"/>
<evidence type="ECO:0000313" key="2">
    <source>
        <dbReference type="EMBL" id="RUS34457.1"/>
    </source>
</evidence>
<keyword evidence="3" id="KW-1185">Reference proteome</keyword>
<reference evidence="2 3" key="1">
    <citation type="journal article" date="2018" name="New Phytol.">
        <title>Phylogenomics of Endogonaceae and evolution of mycorrhizas within Mucoromycota.</title>
        <authorList>
            <person name="Chang Y."/>
            <person name="Desiro A."/>
            <person name="Na H."/>
            <person name="Sandor L."/>
            <person name="Lipzen A."/>
            <person name="Clum A."/>
            <person name="Barry K."/>
            <person name="Grigoriev I.V."/>
            <person name="Martin F.M."/>
            <person name="Stajich J.E."/>
            <person name="Smith M.E."/>
            <person name="Bonito G."/>
            <person name="Spatafora J.W."/>
        </authorList>
    </citation>
    <scope>NUCLEOTIDE SEQUENCE [LARGE SCALE GENOMIC DNA]</scope>
    <source>
        <strain evidence="2 3">AD002</strain>
    </source>
</reference>
<sequence>MPLLLLELEEIERGEDEDEAEAEAGGIKEDNSSDVEPEEDEDTNVEGDNAKEKDQNRFEAAFSLSSNEDLICLIDDDQSSTEAAVKCRLPKRQRRPLETISITVSTPAEMSGTKELSEPVYADDNNGDGDEVISIEINYIMEDLQRTIIRVLKHSIIYIILYTTESPYATTAARLKTQIQDFSQYLSSILPSGHSTL</sequence>
<evidence type="ECO:0000313" key="3">
    <source>
        <dbReference type="Proteomes" id="UP000274822"/>
    </source>
</evidence>
<organism evidence="2 3">
    <name type="scientific">Jimgerdemannia flammicorona</name>
    <dbReference type="NCBI Taxonomy" id="994334"/>
    <lineage>
        <taxon>Eukaryota</taxon>
        <taxon>Fungi</taxon>
        <taxon>Fungi incertae sedis</taxon>
        <taxon>Mucoromycota</taxon>
        <taxon>Mucoromycotina</taxon>
        <taxon>Endogonomycetes</taxon>
        <taxon>Endogonales</taxon>
        <taxon>Endogonaceae</taxon>
        <taxon>Jimgerdemannia</taxon>
    </lineage>
</organism>
<feature type="compositionally biased region" description="Acidic residues" evidence="1">
    <location>
        <begin position="32"/>
        <end position="45"/>
    </location>
</feature>
<evidence type="ECO:0000256" key="1">
    <source>
        <dbReference type="SAM" id="MobiDB-lite"/>
    </source>
</evidence>
<name>A0A433QXM3_9FUNG</name>
<protein>
    <submittedName>
        <fullName evidence="2">Uncharacterized protein</fullName>
    </submittedName>
</protein>
<dbReference type="AlphaFoldDB" id="A0A433QXM3"/>
<accession>A0A433QXM3</accession>
<gene>
    <name evidence="2" type="ORF">BC938DRAFT_480304</name>
</gene>
<feature type="region of interest" description="Disordered" evidence="1">
    <location>
        <begin position="10"/>
        <end position="55"/>
    </location>
</feature>